<evidence type="ECO:0000313" key="3">
    <source>
        <dbReference type="Proteomes" id="UP000011096"/>
    </source>
</evidence>
<feature type="region of interest" description="Disordered" evidence="1">
    <location>
        <begin position="82"/>
        <end position="105"/>
    </location>
</feature>
<dbReference type="GeneID" id="43609571"/>
<proteinExistence type="predicted"/>
<evidence type="ECO:0000313" key="2">
    <source>
        <dbReference type="EMBL" id="KAF4482279.1"/>
    </source>
</evidence>
<reference evidence="2 3" key="2">
    <citation type="submission" date="2020-04" db="EMBL/GenBank/DDBJ databases">
        <title>Genome sequencing and assembly of multiple isolates from the Colletotrichum gloeosporioides species complex.</title>
        <authorList>
            <person name="Gan P."/>
            <person name="Shirasu K."/>
        </authorList>
    </citation>
    <scope>NUCLEOTIDE SEQUENCE [LARGE SCALE GENOMIC DNA]</scope>
    <source>
        <strain evidence="2 3">Nara gc5</strain>
    </source>
</reference>
<feature type="compositionally biased region" description="Acidic residues" evidence="1">
    <location>
        <begin position="88"/>
        <end position="99"/>
    </location>
</feature>
<evidence type="ECO:0000256" key="1">
    <source>
        <dbReference type="SAM" id="MobiDB-lite"/>
    </source>
</evidence>
<gene>
    <name evidence="2" type="ORF">CGGC5_v009480</name>
</gene>
<protein>
    <submittedName>
        <fullName evidence="2">Uncharacterized protein</fullName>
    </submittedName>
</protein>
<comment type="caution">
    <text evidence="2">The sequence shown here is derived from an EMBL/GenBank/DDBJ whole genome shotgun (WGS) entry which is preliminary data.</text>
</comment>
<keyword evidence="3" id="KW-1185">Reference proteome</keyword>
<dbReference type="EMBL" id="ANPB02000005">
    <property type="protein sequence ID" value="KAF4482279.1"/>
    <property type="molecule type" value="Genomic_DNA"/>
</dbReference>
<dbReference type="InParanoid" id="A0A7J6IZT8"/>
<dbReference type="AlphaFoldDB" id="A0A7J6IZT8"/>
<dbReference type="OrthoDB" id="3944545at2759"/>
<reference evidence="2 3" key="1">
    <citation type="submission" date="2012-08" db="EMBL/GenBank/DDBJ databases">
        <authorList>
            <person name="Gan P.H.P."/>
            <person name="Ikeda K."/>
            <person name="Irieda H."/>
            <person name="Narusaka M."/>
            <person name="O'Connell R.J."/>
            <person name="Narusaka Y."/>
            <person name="Takano Y."/>
            <person name="Kubo Y."/>
            <person name="Shirasu K."/>
        </authorList>
    </citation>
    <scope>NUCLEOTIDE SEQUENCE [LARGE SCALE GENOMIC DNA]</scope>
    <source>
        <strain evidence="2 3">Nara gc5</strain>
    </source>
</reference>
<organism evidence="2 3">
    <name type="scientific">Colletotrichum fructicola (strain Nara gc5)</name>
    <name type="common">Anthracnose fungus</name>
    <name type="synonym">Colletotrichum gloeosporioides (strain Nara gc5)</name>
    <dbReference type="NCBI Taxonomy" id="1213859"/>
    <lineage>
        <taxon>Eukaryota</taxon>
        <taxon>Fungi</taxon>
        <taxon>Dikarya</taxon>
        <taxon>Ascomycota</taxon>
        <taxon>Pezizomycotina</taxon>
        <taxon>Sordariomycetes</taxon>
        <taxon>Hypocreomycetidae</taxon>
        <taxon>Glomerellales</taxon>
        <taxon>Glomerellaceae</taxon>
        <taxon>Colletotrichum</taxon>
        <taxon>Colletotrichum gloeosporioides species complex</taxon>
    </lineage>
</organism>
<dbReference type="Proteomes" id="UP000011096">
    <property type="component" value="Unassembled WGS sequence"/>
</dbReference>
<sequence>MLSSLPNPPHELFTTQNLIGNISWHAISHEALTEPKIKTISFHADVSKRWQGEWIEWHLRHASPDDDDCVYGELLDDLHYESECSSSEGDEEDDDGDEGELLRCSDTDRPKQALPLVIETSNIECITINDYVSALHPWLMDLRQDITRADNMLGDRKPEEYEHLMLDITNPKYLSIMDEKRFLGYRYRGPPAQEPMSQEHAPVYITHPISISTFQSSNQSFHVSTMHFTSFLLAAATAVCLGPSFASAECTQFRNGRVKSKVTLR</sequence>
<dbReference type="RefSeq" id="XP_031878013.2">
    <property type="nucleotide sequence ID" value="XM_032025415.2"/>
</dbReference>
<name>A0A7J6IZT8_COLFN</name>
<accession>A0A7J6IZT8</accession>